<feature type="compositionally biased region" description="Basic residues" evidence="1">
    <location>
        <begin position="1"/>
        <end position="14"/>
    </location>
</feature>
<dbReference type="AlphaFoldDB" id="A0A6A6C982"/>
<feature type="region of interest" description="Disordered" evidence="1">
    <location>
        <begin position="1"/>
        <end position="401"/>
    </location>
</feature>
<protein>
    <submittedName>
        <fullName evidence="2">Uncharacterized protein</fullName>
    </submittedName>
</protein>
<name>A0A6A6C982_ZASCE</name>
<dbReference type="GeneID" id="54561481"/>
<feature type="compositionally biased region" description="Basic and acidic residues" evidence="1">
    <location>
        <begin position="201"/>
        <end position="210"/>
    </location>
</feature>
<dbReference type="EMBL" id="ML993611">
    <property type="protein sequence ID" value="KAF2162800.1"/>
    <property type="molecule type" value="Genomic_DNA"/>
</dbReference>
<organism evidence="2 3">
    <name type="scientific">Zasmidium cellare ATCC 36951</name>
    <dbReference type="NCBI Taxonomy" id="1080233"/>
    <lineage>
        <taxon>Eukaryota</taxon>
        <taxon>Fungi</taxon>
        <taxon>Dikarya</taxon>
        <taxon>Ascomycota</taxon>
        <taxon>Pezizomycotina</taxon>
        <taxon>Dothideomycetes</taxon>
        <taxon>Dothideomycetidae</taxon>
        <taxon>Mycosphaerellales</taxon>
        <taxon>Mycosphaerellaceae</taxon>
        <taxon>Zasmidium</taxon>
    </lineage>
</organism>
<sequence length="450" mass="48850">MSSRLRRMMGKRSLKNSATDPADMESPSRSSPEESRSSPLKKREPVAQDDLSDVPPPSPEKIKAVERSTRKVSPSKTLLDRYKNRSTTSVTASPPAIKIPASTLRDSTRSPSPKGTTFRPDFNHSPDPLANAADSANGGGKSKGKDKAGAEVEAPSLPDVPKKSTKGSEMDKLRNDENVSPMTIVDTSEPKSRRSTRSITRRQERADSKQDSNVSTKDFASLSLSPADVPPGLNIWKSAASRTPSPCSPKSKPAESKQEDASLSTWSDVTSPARPKTPLPEESFERPSTPPSSDTPPEIPPKSPKRCSFSNSLKEGIDNNVAQDTNDTQDAEDTEAANPQPTTKPTLKPTTPLLPTAPLSPTTPKDSPVAVRPPLYDASKTPGKQWESDYGSSSRPHSPWMHSKRWTCCVCQGQTIVEQVVCSRLSCVHDRCPSKCRVEGMDRARGPHQR</sequence>
<dbReference type="Proteomes" id="UP000799537">
    <property type="component" value="Unassembled WGS sequence"/>
</dbReference>
<accession>A0A6A6C982</accession>
<feature type="compositionally biased region" description="Polar residues" evidence="1">
    <location>
        <begin position="261"/>
        <end position="270"/>
    </location>
</feature>
<evidence type="ECO:0000313" key="3">
    <source>
        <dbReference type="Proteomes" id="UP000799537"/>
    </source>
</evidence>
<evidence type="ECO:0000313" key="2">
    <source>
        <dbReference type="EMBL" id="KAF2162800.1"/>
    </source>
</evidence>
<feature type="compositionally biased region" description="Basic and acidic residues" evidence="1">
    <location>
        <begin position="160"/>
        <end position="177"/>
    </location>
</feature>
<feature type="compositionally biased region" description="Basic and acidic residues" evidence="1">
    <location>
        <begin position="31"/>
        <end position="46"/>
    </location>
</feature>
<reference evidence="2" key="1">
    <citation type="journal article" date="2020" name="Stud. Mycol.">
        <title>101 Dothideomycetes genomes: a test case for predicting lifestyles and emergence of pathogens.</title>
        <authorList>
            <person name="Haridas S."/>
            <person name="Albert R."/>
            <person name="Binder M."/>
            <person name="Bloem J."/>
            <person name="Labutti K."/>
            <person name="Salamov A."/>
            <person name="Andreopoulos B."/>
            <person name="Baker S."/>
            <person name="Barry K."/>
            <person name="Bills G."/>
            <person name="Bluhm B."/>
            <person name="Cannon C."/>
            <person name="Castanera R."/>
            <person name="Culley D."/>
            <person name="Daum C."/>
            <person name="Ezra D."/>
            <person name="Gonzalez J."/>
            <person name="Henrissat B."/>
            <person name="Kuo A."/>
            <person name="Liang C."/>
            <person name="Lipzen A."/>
            <person name="Lutzoni F."/>
            <person name="Magnuson J."/>
            <person name="Mondo S."/>
            <person name="Nolan M."/>
            <person name="Ohm R."/>
            <person name="Pangilinan J."/>
            <person name="Park H.-J."/>
            <person name="Ramirez L."/>
            <person name="Alfaro M."/>
            <person name="Sun H."/>
            <person name="Tritt A."/>
            <person name="Yoshinaga Y."/>
            <person name="Zwiers L.-H."/>
            <person name="Turgeon B."/>
            <person name="Goodwin S."/>
            <person name="Spatafora J."/>
            <person name="Crous P."/>
            <person name="Grigoriev I."/>
        </authorList>
    </citation>
    <scope>NUCLEOTIDE SEQUENCE</scope>
    <source>
        <strain evidence="2">ATCC 36951</strain>
    </source>
</reference>
<feature type="compositionally biased region" description="Pro residues" evidence="1">
    <location>
        <begin position="288"/>
        <end position="302"/>
    </location>
</feature>
<keyword evidence="3" id="KW-1185">Reference proteome</keyword>
<proteinExistence type="predicted"/>
<gene>
    <name evidence="2" type="ORF">M409DRAFT_26655</name>
</gene>
<evidence type="ECO:0000256" key="1">
    <source>
        <dbReference type="SAM" id="MobiDB-lite"/>
    </source>
</evidence>
<dbReference type="RefSeq" id="XP_033663689.1">
    <property type="nucleotide sequence ID" value="XM_033808209.1"/>
</dbReference>
<feature type="compositionally biased region" description="Basic and acidic residues" evidence="1">
    <location>
        <begin position="60"/>
        <end position="69"/>
    </location>
</feature>
<feature type="compositionally biased region" description="Low complexity" evidence="1">
    <location>
        <begin position="341"/>
        <end position="365"/>
    </location>
</feature>
<feature type="compositionally biased region" description="Polar residues" evidence="1">
    <location>
        <begin position="211"/>
        <end position="224"/>
    </location>
</feature>
<dbReference type="OrthoDB" id="3946241at2759"/>